<evidence type="ECO:0000313" key="4">
    <source>
        <dbReference type="Proteomes" id="UP000326924"/>
    </source>
</evidence>
<accession>A0A5J5EU98</accession>
<reference evidence="3 4" key="1">
    <citation type="submission" date="2019-09" db="EMBL/GenBank/DDBJ databases">
        <title>Draft genome of the ectomycorrhizal ascomycete Sphaerosporella brunnea.</title>
        <authorList>
            <consortium name="DOE Joint Genome Institute"/>
            <person name="Benucci G.M."/>
            <person name="Marozzi G."/>
            <person name="Antonielli L."/>
            <person name="Sanchez S."/>
            <person name="Marco P."/>
            <person name="Wang X."/>
            <person name="Falini L.B."/>
            <person name="Barry K."/>
            <person name="Haridas S."/>
            <person name="Lipzen A."/>
            <person name="Labutti K."/>
            <person name="Grigoriev I.V."/>
            <person name="Murat C."/>
            <person name="Martin F."/>
            <person name="Albertini E."/>
            <person name="Donnini D."/>
            <person name="Bonito G."/>
        </authorList>
    </citation>
    <scope>NUCLEOTIDE SEQUENCE [LARGE SCALE GENOMIC DNA]</scope>
    <source>
        <strain evidence="3 4">Sb_GMNB300</strain>
    </source>
</reference>
<feature type="region of interest" description="Disordered" evidence="1">
    <location>
        <begin position="161"/>
        <end position="215"/>
    </location>
</feature>
<organism evidence="3 4">
    <name type="scientific">Sphaerosporella brunnea</name>
    <dbReference type="NCBI Taxonomy" id="1250544"/>
    <lineage>
        <taxon>Eukaryota</taxon>
        <taxon>Fungi</taxon>
        <taxon>Dikarya</taxon>
        <taxon>Ascomycota</taxon>
        <taxon>Pezizomycotina</taxon>
        <taxon>Pezizomycetes</taxon>
        <taxon>Pezizales</taxon>
        <taxon>Pyronemataceae</taxon>
        <taxon>Sphaerosporella</taxon>
    </lineage>
</organism>
<keyword evidence="4" id="KW-1185">Reference proteome</keyword>
<sequence>MPPKRKARTCRVGSDPSQTSSPTPTLATAAAISQGGAAGSSSASTQAVKVESPDVSVAPVDYGAPAKKRRLGRKPGSQSFTLGDKRRAFAAIRQTQPHANADWEKVSEAYNAAARVDGRKDRSGEFLLRYYDALLKAGFSKPRDDPDLPWDIKEAREIQTEIEQALHAVTRNDGTGSEGQREERSEDELEQSESESDEDDVEEIETDEAEELEHDIDEEQIIVALFYVMLLWMRRR</sequence>
<evidence type="ECO:0000256" key="1">
    <source>
        <dbReference type="SAM" id="MobiDB-lite"/>
    </source>
</evidence>
<dbReference type="EMBL" id="VXIS01000132">
    <property type="protein sequence ID" value="KAA8902466.1"/>
    <property type="molecule type" value="Genomic_DNA"/>
</dbReference>
<dbReference type="OrthoDB" id="5430025at2759"/>
<dbReference type="InterPro" id="IPR049203">
    <property type="entry name" value="DUF6818"/>
</dbReference>
<dbReference type="PANTHER" id="PTHR34409">
    <property type="entry name" value="SET DOMAIN-CONTAINING PROTEIN"/>
    <property type="match status" value="1"/>
</dbReference>
<protein>
    <recommendedName>
        <fullName evidence="2">DUF6818 domain-containing protein</fullName>
    </recommendedName>
</protein>
<dbReference type="Pfam" id="PF20681">
    <property type="entry name" value="DUF6818"/>
    <property type="match status" value="1"/>
</dbReference>
<dbReference type="InParanoid" id="A0A5J5EU98"/>
<feature type="compositionally biased region" description="Acidic residues" evidence="1">
    <location>
        <begin position="185"/>
        <end position="215"/>
    </location>
</feature>
<dbReference type="AlphaFoldDB" id="A0A5J5EU98"/>
<feature type="domain" description="DUF6818" evidence="2">
    <location>
        <begin position="100"/>
        <end position="177"/>
    </location>
</feature>
<dbReference type="PANTHER" id="PTHR34409:SF1">
    <property type="entry name" value="MYB-LIKE DOMAIN-CONTAINING PROTEIN"/>
    <property type="match status" value="1"/>
</dbReference>
<name>A0A5J5EU98_9PEZI</name>
<feature type="region of interest" description="Disordered" evidence="1">
    <location>
        <begin position="1"/>
        <end position="85"/>
    </location>
</feature>
<evidence type="ECO:0000259" key="2">
    <source>
        <dbReference type="Pfam" id="PF20681"/>
    </source>
</evidence>
<feature type="compositionally biased region" description="Low complexity" evidence="1">
    <location>
        <begin position="14"/>
        <end position="47"/>
    </location>
</feature>
<dbReference type="Proteomes" id="UP000326924">
    <property type="component" value="Unassembled WGS sequence"/>
</dbReference>
<gene>
    <name evidence="3" type="ORF">FN846DRAFT_891500</name>
</gene>
<proteinExistence type="predicted"/>
<evidence type="ECO:0000313" key="3">
    <source>
        <dbReference type="EMBL" id="KAA8902466.1"/>
    </source>
</evidence>
<comment type="caution">
    <text evidence="3">The sequence shown here is derived from an EMBL/GenBank/DDBJ whole genome shotgun (WGS) entry which is preliminary data.</text>
</comment>